<gene>
    <name evidence="1" type="ORF">AOT14_18820</name>
</gene>
<dbReference type="AlphaFoldDB" id="A0A0S1AZT6"/>
<accession>A0A0S1AZT6</accession>
<organism evidence="1 2">
    <name type="scientific">Stenotrophomonas acidaminiphila</name>
    <dbReference type="NCBI Taxonomy" id="128780"/>
    <lineage>
        <taxon>Bacteria</taxon>
        <taxon>Pseudomonadati</taxon>
        <taxon>Pseudomonadota</taxon>
        <taxon>Gammaproteobacteria</taxon>
        <taxon>Lysobacterales</taxon>
        <taxon>Lysobacteraceae</taxon>
        <taxon>Stenotrophomonas</taxon>
    </lineage>
</organism>
<dbReference type="KEGG" id="sacz:AOT14_18820"/>
<name>A0A0S1AZT6_9GAMM</name>
<dbReference type="PATRIC" id="fig|128780.6.peg.1890"/>
<evidence type="ECO:0000313" key="1">
    <source>
        <dbReference type="EMBL" id="ALJ28259.1"/>
    </source>
</evidence>
<dbReference type="Proteomes" id="UP000061010">
    <property type="component" value="Chromosome"/>
</dbReference>
<sequence>MRFVDAGPDIPYDLIVGQERGETIFVCGAGVSRTAGLPLFHGLVEDVYRRLGENWTHHPAERAGMAPDGKLYGQYDRVLRCLERRLSASDAPRNRNMKERIRAAVREALAPPQGTDLSNHLALLELSRDAEGQVRLLTTNFDTLFERAWQAAHHNNIPSHAGVALPQPKTVAFSGVLHLHGRLADASAQVTETDWVLTSAEFGDAYLRSGWASRYVYDLVRGHTVVLVGYQAEDPPMRYLLEALEADRERYPDLKKVYAFGHYEAGERELIEALWRAKGVEPILYQVEHHDHSALYNTLQEWRRYADDPTAWRSEQLRGMLDAPPTTDEQIQRCLALLNRGDAQQLLGELSPVAAWLPIIVEAGLHNAQLPDVWIASRINDSEMIRACAGLGPLDEPTRWRIERALDQENVALTPAQERAWRLLLGLRPQSDGGAASSDWYDWVPLIRRGQTHLQARQIVARIVQPRLKIGKVFHWHDEDATDGAGGETLHDLLRFELEPADHPGAIEILEVWPDTAEQGSALFRTLDRAIFEALEQASDLGLLDAWDTASHDVPSIAPHPQNSDRSGFQPITRVLAELWQRVAGHDPTLARVLIAHWPDAPYLLLRRLYLFALANEAYASGEVATAILALDDETFWDSEAQVEVMRLLIARWPQWTQVEREALEQRICRGVPAQLYVDGIAADVDHWSSIVDNSIFRRLKRIEAAGGLLTDATRTVLDQIAERHPKWQPQAGDRDDFGSWHEMRVGPDGHPELLAGIADDHLVREAFRLQQERQYDEGDLWRVFCSADPERALRGLKHESEGGQWAPEAWRYLLWTASEQGDLGFQRDLADQVLQMPPESLGELLSAASSWIQRQREALSQGDADSHARFFAVWDSLSHLAYNSPDAGPVEHGFGDDLISEALNRSGGILAASLLDALAATQPEAGSELNAEFSPRFECLIAAGNHAGLLARVYIMRALAYLDAIAPEWTSRHLLPRLDWAHQEAFPLWRAFAHGKIGSARLFNALRPAMLDAFERKGLPEKELEGVFSKLLSVAIWHRKGQGGDYIVSPAQLKHALSIAPSEVRRNVAWNLWRMMADETIVDKAAHWRGMVGPLFSDLWPLDVRARGETSSERLVLMALECGAAFPEAVSAIMDVLVPYQLYRIAHALRLERHHQDLLHAHPRAFIRLVNALIDPTKFPVPNDLPAVLQECVASDAGVVDDPAYIRLNGLRRLLNA</sequence>
<dbReference type="InterPro" id="IPR029035">
    <property type="entry name" value="DHS-like_NAD/FAD-binding_dom"/>
</dbReference>
<reference evidence="1 2" key="1">
    <citation type="journal article" date="2015" name="Genome Announc.">
        <title>Complete Genome Sequencing of Stenotrophomonas acidaminiphila ZAC14D2_NAIMI4_2, a Multidrug-Resistant Strain Isolated from Sediments of a Polluted River in Mexico, Uncovers New Antibiotic Resistance Genes and a Novel Class-II Lasso Peptide Biosynthesis Gene Cluster.</title>
        <authorList>
            <person name="Vinuesa P."/>
            <person name="Ochoa-Sanchez L.E."/>
        </authorList>
    </citation>
    <scope>NUCLEOTIDE SEQUENCE [LARGE SCALE GENOMIC DNA]</scope>
    <source>
        <strain evidence="1 2">ZAC14D2_NAIMI4_2</strain>
    </source>
</reference>
<dbReference type="Gene3D" id="3.40.50.1220">
    <property type="entry name" value="TPP-binding domain"/>
    <property type="match status" value="1"/>
</dbReference>
<dbReference type="SUPFAM" id="SSF52467">
    <property type="entry name" value="DHS-like NAD/FAD-binding domain"/>
    <property type="match status" value="1"/>
</dbReference>
<dbReference type="Pfam" id="PF13289">
    <property type="entry name" value="SIR2_2"/>
    <property type="match status" value="1"/>
</dbReference>
<proteinExistence type="predicted"/>
<dbReference type="EMBL" id="CP012900">
    <property type="protein sequence ID" value="ALJ28259.1"/>
    <property type="molecule type" value="Genomic_DNA"/>
</dbReference>
<protein>
    <submittedName>
        <fullName evidence="1">Reticulocyte-binding protein</fullName>
    </submittedName>
</protein>
<dbReference type="OrthoDB" id="2077946at2"/>
<keyword evidence="2" id="KW-1185">Reference proteome</keyword>
<evidence type="ECO:0000313" key="2">
    <source>
        <dbReference type="Proteomes" id="UP000061010"/>
    </source>
</evidence>